<name>A0A6N6MN83_9HYPH</name>
<reference evidence="3 4" key="1">
    <citation type="submission" date="2019-09" db="EMBL/GenBank/DDBJ databases">
        <title>YIM 132548 draft genome.</title>
        <authorList>
            <person name="Jiang L."/>
        </authorList>
    </citation>
    <scope>NUCLEOTIDE SEQUENCE [LARGE SCALE GENOMIC DNA]</scope>
    <source>
        <strain evidence="3 4">YIM 132548</strain>
    </source>
</reference>
<comment type="caution">
    <text evidence="3">The sequence shown here is derived from an EMBL/GenBank/DDBJ whole genome shotgun (WGS) entry which is preliminary data.</text>
</comment>
<gene>
    <name evidence="3" type="ORF">F6X51_14735</name>
</gene>
<feature type="chain" id="PRO_5027120684" description="Phosphate starvation-inducible protein PsiF" evidence="2">
    <location>
        <begin position="23"/>
        <end position="78"/>
    </location>
</feature>
<evidence type="ECO:0000256" key="2">
    <source>
        <dbReference type="SAM" id="SignalP"/>
    </source>
</evidence>
<dbReference type="EMBL" id="VZZJ01000011">
    <property type="protein sequence ID" value="KAB1072851.1"/>
    <property type="molecule type" value="Genomic_DNA"/>
</dbReference>
<evidence type="ECO:0008006" key="5">
    <source>
        <dbReference type="Google" id="ProtNLM"/>
    </source>
</evidence>
<keyword evidence="2" id="KW-0732">Signal</keyword>
<proteinExistence type="predicted"/>
<feature type="signal peptide" evidence="2">
    <location>
        <begin position="1"/>
        <end position="22"/>
    </location>
</feature>
<evidence type="ECO:0000313" key="3">
    <source>
        <dbReference type="EMBL" id="KAB1072851.1"/>
    </source>
</evidence>
<organism evidence="3 4">
    <name type="scientific">Methylobacterium planeticum</name>
    <dbReference type="NCBI Taxonomy" id="2615211"/>
    <lineage>
        <taxon>Bacteria</taxon>
        <taxon>Pseudomonadati</taxon>
        <taxon>Pseudomonadota</taxon>
        <taxon>Alphaproteobacteria</taxon>
        <taxon>Hyphomicrobiales</taxon>
        <taxon>Methylobacteriaceae</taxon>
        <taxon>Methylobacterium</taxon>
    </lineage>
</organism>
<sequence length="78" mass="8032">MSFVRSGLILTALLAVPLAASAEEKPPATVGSAQDPQQECSARADQTGMQGTVKDTFVTECVAGEKVSDPAKAEAKPK</sequence>
<protein>
    <recommendedName>
        <fullName evidence="5">Phosphate starvation-inducible protein PsiF</fullName>
    </recommendedName>
</protein>
<evidence type="ECO:0000256" key="1">
    <source>
        <dbReference type="SAM" id="MobiDB-lite"/>
    </source>
</evidence>
<accession>A0A6N6MN83</accession>
<dbReference type="RefSeq" id="WP_150964426.1">
    <property type="nucleotide sequence ID" value="NZ_VZZJ01000011.1"/>
</dbReference>
<dbReference type="AlphaFoldDB" id="A0A6N6MN83"/>
<feature type="region of interest" description="Disordered" evidence="1">
    <location>
        <begin position="22"/>
        <end position="51"/>
    </location>
</feature>
<keyword evidence="4" id="KW-1185">Reference proteome</keyword>
<evidence type="ECO:0000313" key="4">
    <source>
        <dbReference type="Proteomes" id="UP000441523"/>
    </source>
</evidence>
<feature type="compositionally biased region" description="Polar residues" evidence="1">
    <location>
        <begin position="31"/>
        <end position="40"/>
    </location>
</feature>
<dbReference type="Proteomes" id="UP000441523">
    <property type="component" value="Unassembled WGS sequence"/>
</dbReference>